<protein>
    <submittedName>
        <fullName evidence="2">Acriflavin resistance protein</fullName>
    </submittedName>
</protein>
<dbReference type="InterPro" id="IPR001036">
    <property type="entry name" value="Acrflvin-R"/>
</dbReference>
<sequence>MSSLIKFSIKYAGVIIGLALIIVVYGIVQIKNSPLNVFPEFSPTQVVIQTESPGFSSDLVEKLVTRPIEVMVSGTIGIKQIRSQSIPGLSVVTVIFDEDTDVYRNRQSITEKLSTLTNILPTNIIPKITPLTSSASSVLGIGLTSDTKNEIQLRTFADNVVIPHLMAVEGVADVNRFGGKVRQLQIKTIPKKLLENDLSLQDIFTAAKKSSAVRGGGFIQNENQRIIINTEGQTLTARELEQTTLFNKQGKLLRLKDVAVIEDGYTPSISSASINGQIGVYLSIQGQLGSDTYELTENLETAIESLLSVANKEEITIHPELFKPANFIDASIKGLRVDIIIGAILVIGILYLFLFNFRTAFISAIAIPLSLLSAIAVMSHMNLGLNVMVLSGLAIALGEVVDDAIIDVENIFRRLRENKTLKNKKPLYQVVFESSMEVRKSVVYATLIIVIVFLPLLSLTGVAGKLFGPLGIAYILSILASLAVALTVTPAMSYLLLGQNENLNTEDSPVIKSLKKNYRNILLRIESHSKVVLIISLFVIAFGLSFIPLFKTHFIPPLNEGHYIMHMAAYPGTSEKESLRIGNLVTEQILKIDGVRSVAQWVGRSPLGADTFGTHYSEFEIELSKKSGDDQRRILSSIQDIVYDKDNGFVGVNFAINTFLTERIEETISGYNAAVVINLYGNNLDTLDQDAIKVAQMLETLPGSKDIMLQSPPGNPQVNIKLLPEQLTNFGISRADALDVIRAAYENLPVAQIYERMIPVDIAVTIDSEFKDGIEDIKKLPLSSSLGQIVELGDIAQISQVSGRSKILHQGGKRVQTITSNIDDYDLNDYVINVKKGLERIQLGSGNYFEITGEAQENAQSREDLIAHSTIAIAGVLLMLYIAFGTLKNLSLTLLNLPFALIGGVIAASIHGGWISIGSLVGFVTLFGITLRNSIMLISHYQHLVDYEGHTWNLETCILGASERLPSILMTALVAGLALLPIAIGSGEPGKEIEGPMAMIIIGGLFTSTILNLLILPTVLLNYGDFKKTKFLNF</sequence>
<dbReference type="OrthoDB" id="9176633at2"/>
<dbReference type="Proteomes" id="UP000066549">
    <property type="component" value="Chromosome"/>
</dbReference>
<dbReference type="PANTHER" id="PTHR32063">
    <property type="match status" value="1"/>
</dbReference>
<keyword evidence="1" id="KW-0812">Transmembrane</keyword>
<dbReference type="GO" id="GO:0042910">
    <property type="term" value="F:xenobiotic transmembrane transporter activity"/>
    <property type="evidence" value="ECO:0007669"/>
    <property type="project" value="TreeGrafter"/>
</dbReference>
<feature type="transmembrane region" description="Helical" evidence="1">
    <location>
        <begin position="968"/>
        <end position="985"/>
    </location>
</feature>
<dbReference type="SUPFAM" id="SSF82866">
    <property type="entry name" value="Multidrug efflux transporter AcrB transmembrane domain"/>
    <property type="match status" value="2"/>
</dbReference>
<keyword evidence="1" id="KW-1133">Transmembrane helix</keyword>
<dbReference type="InterPro" id="IPR027463">
    <property type="entry name" value="AcrB_DN_DC_subdom"/>
</dbReference>
<dbReference type="Pfam" id="PF00873">
    <property type="entry name" value="ACR_tran"/>
    <property type="match status" value="1"/>
</dbReference>
<feature type="transmembrane region" description="Helical" evidence="1">
    <location>
        <begin position="442"/>
        <end position="460"/>
    </location>
</feature>
<dbReference type="PRINTS" id="PR00702">
    <property type="entry name" value="ACRIFLAVINRP"/>
</dbReference>
<proteinExistence type="predicted"/>
<feature type="transmembrane region" description="Helical" evidence="1">
    <location>
        <begin position="7"/>
        <end position="28"/>
    </location>
</feature>
<keyword evidence="3" id="KW-1185">Reference proteome</keyword>
<dbReference type="PATRIC" id="fig|1623450.3.peg.1358"/>
<gene>
    <name evidence="2" type="ORF">VI33_06785</name>
</gene>
<dbReference type="Gene3D" id="1.20.1640.10">
    <property type="entry name" value="Multidrug efflux transporter AcrB transmembrane domain"/>
    <property type="match status" value="2"/>
</dbReference>
<feature type="transmembrane region" description="Helical" evidence="1">
    <location>
        <begin position="472"/>
        <end position="497"/>
    </location>
</feature>
<reference evidence="2 3" key="1">
    <citation type="submission" date="2015-03" db="EMBL/GenBank/DDBJ databases">
        <title>Comparative analysis of the OM43 clade including a novel species from Red Sea uncovers genomic and metabolic diversity among marine methylotrophs.</title>
        <authorList>
            <person name="Jimenez-Infante F."/>
            <person name="Ngugi D.K."/>
            <person name="Vinu M."/>
            <person name="Alam I."/>
            <person name="Kamau A."/>
            <person name="Blom J."/>
            <person name="Bajic V.B."/>
            <person name="Stingl U."/>
        </authorList>
    </citation>
    <scope>NUCLEOTIDE SEQUENCE [LARGE SCALE GENOMIC DNA]</scope>
    <source>
        <strain evidence="2 3">MBRSH7</strain>
    </source>
</reference>
<feature type="transmembrane region" description="Helical" evidence="1">
    <location>
        <begin position="997"/>
        <end position="1021"/>
    </location>
</feature>
<dbReference type="SUPFAM" id="SSF82693">
    <property type="entry name" value="Multidrug efflux transporter AcrB pore domain, PN1, PN2, PC1 and PC2 subdomains"/>
    <property type="match status" value="2"/>
</dbReference>
<accession>A0A0H4J0N1</accession>
<feature type="transmembrane region" description="Helical" evidence="1">
    <location>
        <begin position="865"/>
        <end position="883"/>
    </location>
</feature>
<dbReference type="AlphaFoldDB" id="A0A0H4J0N1"/>
<evidence type="ECO:0000313" key="3">
    <source>
        <dbReference type="Proteomes" id="UP000066549"/>
    </source>
</evidence>
<dbReference type="PANTHER" id="PTHR32063:SF4">
    <property type="entry name" value="SLR6043 PROTEIN"/>
    <property type="match status" value="1"/>
</dbReference>
<dbReference type="EMBL" id="CP011002">
    <property type="protein sequence ID" value="AKO66354.1"/>
    <property type="molecule type" value="Genomic_DNA"/>
</dbReference>
<keyword evidence="1" id="KW-0472">Membrane</keyword>
<dbReference type="SUPFAM" id="SSF82714">
    <property type="entry name" value="Multidrug efflux transporter AcrB TolC docking domain, DN and DC subdomains"/>
    <property type="match status" value="2"/>
</dbReference>
<organism evidence="2 3">
    <name type="scientific">Methylophilales bacterium MBRS-H7</name>
    <dbReference type="NCBI Taxonomy" id="1623450"/>
    <lineage>
        <taxon>Bacteria</taxon>
        <taxon>Pseudomonadati</taxon>
        <taxon>Pseudomonadota</taxon>
        <taxon>Betaproteobacteria</taxon>
        <taxon>Nitrosomonadales</taxon>
        <taxon>OM43 clade</taxon>
    </lineage>
</organism>
<feature type="transmembrane region" description="Helical" evidence="1">
    <location>
        <begin position="361"/>
        <end position="381"/>
    </location>
</feature>
<name>A0A0H4J0N1_9PROT</name>
<evidence type="ECO:0000256" key="1">
    <source>
        <dbReference type="SAM" id="Phobius"/>
    </source>
</evidence>
<dbReference type="Gene3D" id="3.30.70.1320">
    <property type="entry name" value="Multidrug efflux transporter AcrB pore domain like"/>
    <property type="match status" value="1"/>
</dbReference>
<dbReference type="Gene3D" id="3.30.70.1440">
    <property type="entry name" value="Multidrug efflux transporter AcrB pore domain"/>
    <property type="match status" value="1"/>
</dbReference>
<dbReference type="Gene3D" id="3.30.70.1430">
    <property type="entry name" value="Multidrug efflux transporter AcrB pore domain"/>
    <property type="match status" value="2"/>
</dbReference>
<feature type="transmembrane region" description="Helical" evidence="1">
    <location>
        <begin position="335"/>
        <end position="354"/>
    </location>
</feature>
<feature type="transmembrane region" description="Helical" evidence="1">
    <location>
        <begin position="531"/>
        <end position="550"/>
    </location>
</feature>
<evidence type="ECO:0000313" key="2">
    <source>
        <dbReference type="EMBL" id="AKO66354.1"/>
    </source>
</evidence>
<dbReference type="GO" id="GO:0005886">
    <property type="term" value="C:plasma membrane"/>
    <property type="evidence" value="ECO:0007669"/>
    <property type="project" value="TreeGrafter"/>
</dbReference>
<dbReference type="Gene3D" id="3.30.2090.10">
    <property type="entry name" value="Multidrug efflux transporter AcrB TolC docking domain, DN and DC subdomains"/>
    <property type="match status" value="2"/>
</dbReference>